<dbReference type="SFLD" id="SFLDS00029">
    <property type="entry name" value="Radical_SAM"/>
    <property type="match status" value="1"/>
</dbReference>
<keyword evidence="1" id="KW-0175">Coiled coil</keyword>
<dbReference type="AlphaFoldDB" id="A8M8S4"/>
<protein>
    <submittedName>
        <fullName evidence="3">Radical SAM domain protein</fullName>
    </submittedName>
</protein>
<keyword evidence="4" id="KW-1185">Reference proteome</keyword>
<dbReference type="CDD" id="cd01335">
    <property type="entry name" value="Radical_SAM"/>
    <property type="match status" value="1"/>
</dbReference>
<feature type="domain" description="Radical SAM core" evidence="2">
    <location>
        <begin position="228"/>
        <end position="476"/>
    </location>
</feature>
<dbReference type="Proteomes" id="UP000001137">
    <property type="component" value="Chromosome"/>
</dbReference>
<dbReference type="OrthoDB" id="358785at2157"/>
<dbReference type="eggNOG" id="arCOG01357">
    <property type="taxonomic scope" value="Archaea"/>
</dbReference>
<dbReference type="HOGENOM" id="CLU_032214_0_0_2"/>
<dbReference type="EMBL" id="CP000852">
    <property type="protein sequence ID" value="ABW02143.1"/>
    <property type="molecule type" value="Genomic_DNA"/>
</dbReference>
<evidence type="ECO:0000313" key="4">
    <source>
        <dbReference type="Proteomes" id="UP000001137"/>
    </source>
</evidence>
<dbReference type="InterPro" id="IPR023404">
    <property type="entry name" value="rSAM_horseshoe"/>
</dbReference>
<dbReference type="InterPro" id="IPR007197">
    <property type="entry name" value="rSAM"/>
</dbReference>
<evidence type="ECO:0000256" key="1">
    <source>
        <dbReference type="SAM" id="Coils"/>
    </source>
</evidence>
<dbReference type="STRING" id="397948.Cmaq_1317"/>
<dbReference type="Pfam" id="PF04055">
    <property type="entry name" value="Radical_SAM"/>
    <property type="match status" value="1"/>
</dbReference>
<name>A8M8S4_CALMQ</name>
<evidence type="ECO:0000313" key="3">
    <source>
        <dbReference type="EMBL" id="ABW02143.1"/>
    </source>
</evidence>
<reference evidence="3 4" key="1">
    <citation type="submission" date="2007-10" db="EMBL/GenBank/DDBJ databases">
        <title>Complete sequence of Caldivirga maquilingensis IC-167.</title>
        <authorList>
            <consortium name="US DOE Joint Genome Institute"/>
            <person name="Copeland A."/>
            <person name="Lucas S."/>
            <person name="Lapidus A."/>
            <person name="Barry K."/>
            <person name="Glavina del Rio T."/>
            <person name="Dalin E."/>
            <person name="Tice H."/>
            <person name="Pitluck S."/>
            <person name="Saunders E."/>
            <person name="Brettin T."/>
            <person name="Bruce D."/>
            <person name="Detter J.C."/>
            <person name="Han C."/>
            <person name="Schmutz J."/>
            <person name="Larimer F."/>
            <person name="Land M."/>
            <person name="Hauser L."/>
            <person name="Kyrpides N."/>
            <person name="Ivanova N."/>
            <person name="Biddle J.F."/>
            <person name="Zhang Z."/>
            <person name="Fitz-Gibbon S.T."/>
            <person name="Lowe T.M."/>
            <person name="Saltikov C."/>
            <person name="House C.H."/>
            <person name="Richardson P."/>
        </authorList>
    </citation>
    <scope>NUCLEOTIDE SEQUENCE [LARGE SCALE GENOMIC DNA]</scope>
    <source>
        <strain evidence="4">ATCC 700844 / DSM 13496 / JCM 10307 / IC-167</strain>
    </source>
</reference>
<dbReference type="GeneID" id="5708669"/>
<accession>A8M8S4</accession>
<dbReference type="SUPFAM" id="SSF102114">
    <property type="entry name" value="Radical SAM enzymes"/>
    <property type="match status" value="1"/>
</dbReference>
<dbReference type="InterPro" id="IPR006638">
    <property type="entry name" value="Elp3/MiaA/NifB-like_rSAM"/>
</dbReference>
<dbReference type="RefSeq" id="WP_012186362.1">
    <property type="nucleotide sequence ID" value="NC_009954.1"/>
</dbReference>
<dbReference type="SMART" id="SM00729">
    <property type="entry name" value="Elp3"/>
    <property type="match status" value="1"/>
</dbReference>
<dbReference type="PROSITE" id="PS51918">
    <property type="entry name" value="RADICAL_SAM"/>
    <property type="match status" value="1"/>
</dbReference>
<dbReference type="KEGG" id="cma:Cmaq_1317"/>
<dbReference type="PANTHER" id="PTHR42731">
    <property type="entry name" value="SLL1084 PROTEIN"/>
    <property type="match status" value="1"/>
</dbReference>
<organism evidence="3 4">
    <name type="scientific">Caldivirga maquilingensis (strain ATCC 700844 / DSM 13496 / JCM 10307 / IC-167)</name>
    <dbReference type="NCBI Taxonomy" id="397948"/>
    <lineage>
        <taxon>Archaea</taxon>
        <taxon>Thermoproteota</taxon>
        <taxon>Thermoprotei</taxon>
        <taxon>Thermoproteales</taxon>
        <taxon>Thermoproteaceae</taxon>
        <taxon>Caldivirga</taxon>
    </lineage>
</organism>
<feature type="coiled-coil region" evidence="1">
    <location>
        <begin position="500"/>
        <end position="527"/>
    </location>
</feature>
<dbReference type="GO" id="GO:0003824">
    <property type="term" value="F:catalytic activity"/>
    <property type="evidence" value="ECO:0007669"/>
    <property type="project" value="InterPro"/>
</dbReference>
<dbReference type="GO" id="GO:0051536">
    <property type="term" value="F:iron-sulfur cluster binding"/>
    <property type="evidence" value="ECO:0007669"/>
    <property type="project" value="InterPro"/>
</dbReference>
<dbReference type="SFLD" id="SFLDG01082">
    <property type="entry name" value="B12-binding_domain_containing"/>
    <property type="match status" value="1"/>
</dbReference>
<sequence>MVKESESLDIVLTTDRSMMTNHHGKEFLGFLSTGPIFVSLGPFHRLSEWFHVWLAAPKPKVDRLGRPREAPYGLRKIEAALIEAGFKAAVIDPDYVAKYIKNGAKILMLSHHDYFGLNPPSSTWAVIVGKEPLNAYLFRKTMNNLKPYIDDAKKTNGLKVFVGGPSAWQWLYFPEIMNYYGIDLVFDGEGDVAVVDLAKRVFNGDPLPRYVYLGRRDSPSIDEIKTIKGASVNGLVEIGRGCPRSCAFCSVTLRALRWYPLSKIEEELKVNVRNGVVNGLIHSEDVPLYGSPTIIPKPEKLIELHKLAKRYYKTLAWSHTTLAAVLYGEKMQGKLMSKLAEIIEDENQEWWGAQVGLETGSRRLAKLIMPGKAAPYKIENWWDVVTEALSIMHEIKLIPALTIIVGLPGETADDVNETIELIERIKPYRSLVVPLFYVPMNHVRTDKEGWLYRYNLLPEHIELLRVIFRHSVYWSRDIVNKFYLKGPLLFPVKIGINYFINYIEKRVNEIEDRLDEIIANLKNQGIEQRFTPMKLIQEINQAKVVG</sequence>
<proteinExistence type="predicted"/>
<evidence type="ECO:0000259" key="2">
    <source>
        <dbReference type="PROSITE" id="PS51918"/>
    </source>
</evidence>
<dbReference type="Gene3D" id="3.80.30.20">
    <property type="entry name" value="tm_1862 like domain"/>
    <property type="match status" value="1"/>
</dbReference>
<gene>
    <name evidence="3" type="ordered locus">Cmaq_1317</name>
</gene>
<dbReference type="InterPro" id="IPR058240">
    <property type="entry name" value="rSAM_sf"/>
</dbReference>
<dbReference type="PANTHER" id="PTHR42731:SF4">
    <property type="entry name" value="RADICAL SAM DOMAIN PROTEIN"/>
    <property type="match status" value="1"/>
</dbReference>